<keyword evidence="2" id="KW-1185">Reference proteome</keyword>
<proteinExistence type="predicted"/>
<gene>
    <name evidence="1" type="ORF">GCM10007923_24980</name>
</gene>
<comment type="caution">
    <text evidence="1">The sequence shown here is derived from an EMBL/GenBank/DDBJ whole genome shotgun (WGS) entry which is preliminary data.</text>
</comment>
<protein>
    <submittedName>
        <fullName evidence="1">Uncharacterized protein</fullName>
    </submittedName>
</protein>
<evidence type="ECO:0000313" key="1">
    <source>
        <dbReference type="EMBL" id="GLR51290.1"/>
    </source>
</evidence>
<organism evidence="1 2">
    <name type="scientific">Shinella yambaruensis</name>
    <dbReference type="NCBI Taxonomy" id="415996"/>
    <lineage>
        <taxon>Bacteria</taxon>
        <taxon>Pseudomonadati</taxon>
        <taxon>Pseudomonadota</taxon>
        <taxon>Alphaproteobacteria</taxon>
        <taxon>Hyphomicrobiales</taxon>
        <taxon>Rhizobiaceae</taxon>
        <taxon>Shinella</taxon>
    </lineage>
</organism>
<dbReference type="Proteomes" id="UP001156702">
    <property type="component" value="Unassembled WGS sequence"/>
</dbReference>
<dbReference type="EMBL" id="BSOP01000018">
    <property type="protein sequence ID" value="GLR51290.1"/>
    <property type="molecule type" value="Genomic_DNA"/>
</dbReference>
<sequence length="85" mass="9637">MSEKSLTYGERLADEFDIYVYCYRCDKNVKIDPTNIEESARPLGLRFVCVGCDGRGQCTCIPKWRPSLVPGERIPYGSSPFRGPK</sequence>
<name>A0ABQ5ZI74_9HYPH</name>
<accession>A0ABQ5ZI74</accession>
<reference evidence="2" key="1">
    <citation type="journal article" date="2019" name="Int. J. Syst. Evol. Microbiol.">
        <title>The Global Catalogue of Microorganisms (GCM) 10K type strain sequencing project: providing services to taxonomists for standard genome sequencing and annotation.</title>
        <authorList>
            <consortium name="The Broad Institute Genomics Platform"/>
            <consortium name="The Broad Institute Genome Sequencing Center for Infectious Disease"/>
            <person name="Wu L."/>
            <person name="Ma J."/>
        </authorList>
    </citation>
    <scope>NUCLEOTIDE SEQUENCE [LARGE SCALE GENOMIC DNA]</scope>
    <source>
        <strain evidence="2">NBRC 102122</strain>
    </source>
</reference>
<evidence type="ECO:0000313" key="2">
    <source>
        <dbReference type="Proteomes" id="UP001156702"/>
    </source>
</evidence>